<evidence type="ECO:0000313" key="1">
    <source>
        <dbReference type="EMBL" id="KAI3795487.1"/>
    </source>
</evidence>
<sequence>MGFWWAELGAHGEWSGSLAGSSGGRGVPRDAFEVFSNIIMAVLLKSELLACSLSRFPPPQALGFSSWGRYTMKSLVSKAVAMKVLTVAVLRGQMFLRTPHMIRGKRESPQDGSSIISSRLRNDAGTKGKLMGMSHWVVVVISYLVRRWDCLYSYGRRLGCFLCMESL</sequence>
<reference evidence="1 2" key="2">
    <citation type="journal article" date="2022" name="Mol. Ecol. Resour.">
        <title>The genomes of chicory, endive, great burdock and yacon provide insights into Asteraceae paleo-polyploidization history and plant inulin production.</title>
        <authorList>
            <person name="Fan W."/>
            <person name="Wang S."/>
            <person name="Wang H."/>
            <person name="Wang A."/>
            <person name="Jiang F."/>
            <person name="Liu H."/>
            <person name="Zhao H."/>
            <person name="Xu D."/>
            <person name="Zhang Y."/>
        </authorList>
    </citation>
    <scope>NUCLEOTIDE SEQUENCE [LARGE SCALE GENOMIC DNA]</scope>
    <source>
        <strain evidence="2">cv. Yunnan</strain>
        <tissue evidence="1">Leaves</tissue>
    </source>
</reference>
<proteinExistence type="predicted"/>
<gene>
    <name evidence="1" type="ORF">L1987_38142</name>
</gene>
<comment type="caution">
    <text evidence="1">The sequence shown here is derived from an EMBL/GenBank/DDBJ whole genome shotgun (WGS) entry which is preliminary data.</text>
</comment>
<protein>
    <submittedName>
        <fullName evidence="1">Uncharacterized protein</fullName>
    </submittedName>
</protein>
<dbReference type="Proteomes" id="UP001056120">
    <property type="component" value="Linkage Group LG12"/>
</dbReference>
<organism evidence="1 2">
    <name type="scientific">Smallanthus sonchifolius</name>
    <dbReference type="NCBI Taxonomy" id="185202"/>
    <lineage>
        <taxon>Eukaryota</taxon>
        <taxon>Viridiplantae</taxon>
        <taxon>Streptophyta</taxon>
        <taxon>Embryophyta</taxon>
        <taxon>Tracheophyta</taxon>
        <taxon>Spermatophyta</taxon>
        <taxon>Magnoliopsida</taxon>
        <taxon>eudicotyledons</taxon>
        <taxon>Gunneridae</taxon>
        <taxon>Pentapetalae</taxon>
        <taxon>asterids</taxon>
        <taxon>campanulids</taxon>
        <taxon>Asterales</taxon>
        <taxon>Asteraceae</taxon>
        <taxon>Asteroideae</taxon>
        <taxon>Heliantheae alliance</taxon>
        <taxon>Millerieae</taxon>
        <taxon>Smallanthus</taxon>
    </lineage>
</organism>
<keyword evidence="2" id="KW-1185">Reference proteome</keyword>
<name>A0ACB9HI92_9ASTR</name>
<dbReference type="EMBL" id="CM042029">
    <property type="protein sequence ID" value="KAI3795487.1"/>
    <property type="molecule type" value="Genomic_DNA"/>
</dbReference>
<reference evidence="2" key="1">
    <citation type="journal article" date="2022" name="Mol. Ecol. Resour.">
        <title>The genomes of chicory, endive, great burdock and yacon provide insights into Asteraceae palaeo-polyploidization history and plant inulin production.</title>
        <authorList>
            <person name="Fan W."/>
            <person name="Wang S."/>
            <person name="Wang H."/>
            <person name="Wang A."/>
            <person name="Jiang F."/>
            <person name="Liu H."/>
            <person name="Zhao H."/>
            <person name="Xu D."/>
            <person name="Zhang Y."/>
        </authorList>
    </citation>
    <scope>NUCLEOTIDE SEQUENCE [LARGE SCALE GENOMIC DNA]</scope>
    <source>
        <strain evidence="2">cv. Yunnan</strain>
    </source>
</reference>
<evidence type="ECO:0000313" key="2">
    <source>
        <dbReference type="Proteomes" id="UP001056120"/>
    </source>
</evidence>
<accession>A0ACB9HI92</accession>